<evidence type="ECO:0000259" key="11">
    <source>
        <dbReference type="PROSITE" id="PS51123"/>
    </source>
</evidence>
<evidence type="ECO:0000256" key="6">
    <source>
        <dbReference type="ARBA" id="ARBA00023049"/>
    </source>
</evidence>
<dbReference type="Pfam" id="PF00691">
    <property type="entry name" value="OmpA"/>
    <property type="match status" value="1"/>
</dbReference>
<evidence type="ECO:0000256" key="2">
    <source>
        <dbReference type="ARBA" id="ARBA00007261"/>
    </source>
</evidence>
<evidence type="ECO:0000256" key="7">
    <source>
        <dbReference type="ARBA" id="ARBA00023136"/>
    </source>
</evidence>
<dbReference type="AlphaFoldDB" id="A0A1Z8B7Q7"/>
<dbReference type="Pfam" id="PF00675">
    <property type="entry name" value="Peptidase_M16"/>
    <property type="match status" value="1"/>
</dbReference>
<name>A0A1Z8B7Q7_9FLAO</name>
<evidence type="ECO:0000256" key="10">
    <source>
        <dbReference type="SAM" id="SignalP"/>
    </source>
</evidence>
<dbReference type="CDD" id="cd07185">
    <property type="entry name" value="OmpA_C-like"/>
    <property type="match status" value="1"/>
</dbReference>
<reference evidence="13" key="1">
    <citation type="journal article" date="2017" name="Proc. Natl. Acad. Sci. U.S.A.">
        <title>Simulation of Deepwater Horizon oil plume reveals substrate specialization within a complex community of hydrocarbon-degraders.</title>
        <authorList>
            <person name="Hu P."/>
            <person name="Dubinsky E.A."/>
            <person name="Probst A.J."/>
            <person name="Wang J."/>
            <person name="Sieber C.M.K."/>
            <person name="Tom L.M."/>
            <person name="Gardinali P."/>
            <person name="Banfield J.F."/>
            <person name="Atlas R.M."/>
            <person name="Andersen G.L."/>
        </authorList>
    </citation>
    <scope>NUCLEOTIDE SEQUENCE [LARGE SCALE GENOMIC DNA]</scope>
</reference>
<proteinExistence type="inferred from homology"/>
<dbReference type="SUPFAM" id="SSF63411">
    <property type="entry name" value="LuxS/MPP-like metallohydrolase"/>
    <property type="match status" value="2"/>
</dbReference>
<feature type="region of interest" description="Disordered" evidence="9">
    <location>
        <begin position="553"/>
        <end position="573"/>
    </location>
</feature>
<organism evidence="12 13">
    <name type="scientific">Nonlabens dokdonensis</name>
    <dbReference type="NCBI Taxonomy" id="328515"/>
    <lineage>
        <taxon>Bacteria</taxon>
        <taxon>Pseudomonadati</taxon>
        <taxon>Bacteroidota</taxon>
        <taxon>Flavobacteriia</taxon>
        <taxon>Flavobacteriales</taxon>
        <taxon>Flavobacteriaceae</taxon>
        <taxon>Nonlabens</taxon>
    </lineage>
</organism>
<evidence type="ECO:0000256" key="9">
    <source>
        <dbReference type="SAM" id="MobiDB-lite"/>
    </source>
</evidence>
<dbReference type="GO" id="GO:0006508">
    <property type="term" value="P:proteolysis"/>
    <property type="evidence" value="ECO:0007669"/>
    <property type="project" value="UniProtKB-KW"/>
</dbReference>
<keyword evidence="4" id="KW-0378">Hydrolase</keyword>
<keyword evidence="6" id="KW-0482">Metalloprotease</keyword>
<dbReference type="Gene3D" id="3.30.830.10">
    <property type="entry name" value="Metalloenzyme, LuxS/M16 peptidase-like"/>
    <property type="match status" value="2"/>
</dbReference>
<comment type="caution">
    <text evidence="12">The sequence shown here is derived from an EMBL/GenBank/DDBJ whole genome shotgun (WGS) entry which is preliminary data.</text>
</comment>
<evidence type="ECO:0000313" key="13">
    <source>
        <dbReference type="Proteomes" id="UP000196102"/>
    </source>
</evidence>
<dbReference type="Proteomes" id="UP000196102">
    <property type="component" value="Unassembled WGS sequence"/>
</dbReference>
<evidence type="ECO:0000256" key="1">
    <source>
        <dbReference type="ARBA" id="ARBA00004370"/>
    </source>
</evidence>
<evidence type="ECO:0000256" key="8">
    <source>
        <dbReference type="PROSITE-ProRule" id="PRU00473"/>
    </source>
</evidence>
<comment type="similarity">
    <text evidence="2">Belongs to the peptidase M16 family.</text>
</comment>
<dbReference type="InterPro" id="IPR006664">
    <property type="entry name" value="OMP_bac"/>
</dbReference>
<dbReference type="SUPFAM" id="SSF103088">
    <property type="entry name" value="OmpA-like"/>
    <property type="match status" value="1"/>
</dbReference>
<dbReference type="PRINTS" id="PR01021">
    <property type="entry name" value="OMPADOMAIN"/>
</dbReference>
<evidence type="ECO:0000256" key="3">
    <source>
        <dbReference type="ARBA" id="ARBA00022670"/>
    </source>
</evidence>
<evidence type="ECO:0000256" key="4">
    <source>
        <dbReference type="ARBA" id="ARBA00022801"/>
    </source>
</evidence>
<dbReference type="GO" id="GO:0046872">
    <property type="term" value="F:metal ion binding"/>
    <property type="evidence" value="ECO:0007669"/>
    <property type="project" value="InterPro"/>
</dbReference>
<dbReference type="PROSITE" id="PS51123">
    <property type="entry name" value="OMPA_2"/>
    <property type="match status" value="1"/>
</dbReference>
<dbReference type="InterPro" id="IPR006665">
    <property type="entry name" value="OmpA-like"/>
</dbReference>
<dbReference type="PANTHER" id="PTHR43690:SF17">
    <property type="entry name" value="PROTEIN YHJJ"/>
    <property type="match status" value="1"/>
</dbReference>
<dbReference type="Gene3D" id="3.30.1330.60">
    <property type="entry name" value="OmpA-like domain"/>
    <property type="match status" value="1"/>
</dbReference>
<evidence type="ECO:0000313" key="12">
    <source>
        <dbReference type="EMBL" id="OUS18615.1"/>
    </source>
</evidence>
<keyword evidence="3" id="KW-0645">Protease</keyword>
<feature type="chain" id="PRO_5012984176" evidence="10">
    <location>
        <begin position="22"/>
        <end position="573"/>
    </location>
</feature>
<dbReference type="InterPro" id="IPR050626">
    <property type="entry name" value="Peptidase_M16"/>
</dbReference>
<gene>
    <name evidence="12" type="ORF">A9Q93_03650</name>
</gene>
<dbReference type="InterPro" id="IPR011765">
    <property type="entry name" value="Pept_M16_N"/>
</dbReference>
<dbReference type="InterPro" id="IPR006690">
    <property type="entry name" value="OMPA-like_CS"/>
</dbReference>
<feature type="domain" description="OmpA-like" evidence="11">
    <location>
        <begin position="455"/>
        <end position="573"/>
    </location>
</feature>
<protein>
    <submittedName>
        <fullName evidence="12">Peptidase M16</fullName>
    </submittedName>
</protein>
<dbReference type="Pfam" id="PF05193">
    <property type="entry name" value="Peptidase_M16_C"/>
    <property type="match status" value="1"/>
</dbReference>
<feature type="signal peptide" evidence="10">
    <location>
        <begin position="1"/>
        <end position="21"/>
    </location>
</feature>
<keyword evidence="5" id="KW-0862">Zinc</keyword>
<dbReference type="PROSITE" id="PS01068">
    <property type="entry name" value="OMPA_1"/>
    <property type="match status" value="1"/>
</dbReference>
<dbReference type="GO" id="GO:0009279">
    <property type="term" value="C:cell outer membrane"/>
    <property type="evidence" value="ECO:0007669"/>
    <property type="project" value="InterPro"/>
</dbReference>
<evidence type="ECO:0000256" key="5">
    <source>
        <dbReference type="ARBA" id="ARBA00022833"/>
    </source>
</evidence>
<accession>A0A1Z8B7Q7</accession>
<sequence length="573" mass="65046">MKKIVLSLMVAFATASGFSQEVEYTEYDLDNGLHVILHQENGAPVVTTAVMYQVGAKDEEPGRTGFAHFFEHLLFEGTENIERGKWFDIVSANGGSNNANTTQDRTYYYETFPSNNLEMGLWMESERMLHPKIEQVGVDTQNEVVKEEKRQRIDNAPYGAIIYRTGIDKHLFKKHPYGQSVIGSMKDLNAAKLEEFQAFNDKYYNPNNATLVVAGDIDIKETKKMIEDYFGPIPNKAPRNERKVVVEDPITETRYATEYDANIQIPAKIFSYITPKSTERDAYVIDYISAVLTGGASSRMQVRMVDEEQIALQVLAFGQSNQDYGTYTMGALAKGDVELSKLAEVMDEEIVKLQTELISEREYQKLQNNFEAQYVSSNSRVEGIAASLARYNMLMGDTSLINKELDIYRSITREDIKRVANQYLKPNQRLELDYLAGSAPTEEEMKEAMEEVKVVDNKLQINKIYFDNDKAVITESASRELDRIANMMIKNVSMEILAETYTDTRGSDAYNKTLSQKRADAVRSYIIAKGVDANRIKAVGRGEDNPVVDCESKECSDEEYEQSRRTEFTITKK</sequence>
<comment type="subcellular location">
    <subcellularLocation>
        <location evidence="1">Membrane</location>
    </subcellularLocation>
</comment>
<keyword evidence="10" id="KW-0732">Signal</keyword>
<keyword evidence="7 8" id="KW-0472">Membrane</keyword>
<dbReference type="PANTHER" id="PTHR43690">
    <property type="entry name" value="NARDILYSIN"/>
    <property type="match status" value="1"/>
</dbReference>
<dbReference type="EMBL" id="MAAX01000062">
    <property type="protein sequence ID" value="OUS18615.1"/>
    <property type="molecule type" value="Genomic_DNA"/>
</dbReference>
<dbReference type="GO" id="GO:0008237">
    <property type="term" value="F:metallopeptidase activity"/>
    <property type="evidence" value="ECO:0007669"/>
    <property type="project" value="UniProtKB-KW"/>
</dbReference>
<feature type="compositionally biased region" description="Basic and acidic residues" evidence="9">
    <location>
        <begin position="553"/>
        <end position="567"/>
    </location>
</feature>
<dbReference type="InterPro" id="IPR007863">
    <property type="entry name" value="Peptidase_M16_C"/>
</dbReference>
<dbReference type="InterPro" id="IPR011249">
    <property type="entry name" value="Metalloenz_LuxS/M16"/>
</dbReference>
<dbReference type="InterPro" id="IPR036737">
    <property type="entry name" value="OmpA-like_sf"/>
</dbReference>